<feature type="non-terminal residue" evidence="1">
    <location>
        <position position="80"/>
    </location>
</feature>
<organism evidence="1 2">
    <name type="scientific">Tsukamurella paurometabola</name>
    <name type="common">Corynebacterium paurometabolum</name>
    <dbReference type="NCBI Taxonomy" id="2061"/>
    <lineage>
        <taxon>Bacteria</taxon>
        <taxon>Bacillati</taxon>
        <taxon>Actinomycetota</taxon>
        <taxon>Actinomycetes</taxon>
        <taxon>Mycobacteriales</taxon>
        <taxon>Tsukamurellaceae</taxon>
        <taxon>Tsukamurella</taxon>
    </lineage>
</organism>
<accession>A0ABS5NMA6</accession>
<comment type="caution">
    <text evidence="1">The sequence shown here is derived from an EMBL/GenBank/DDBJ whole genome shotgun (WGS) entry which is preliminary data.</text>
</comment>
<gene>
    <name evidence="1" type="ORF">KFZ73_27995</name>
</gene>
<name>A0ABS5NMA6_TSUPA</name>
<sequence length="80" mass="8321">LKDTAGLAVRPTANIPDGAAFVDISTAARILEPKGDLSRIVISPSQAVDRQAIAVAAPDLTIREAGGRSDVARLTDSFHL</sequence>
<proteinExistence type="predicted"/>
<evidence type="ECO:0000313" key="1">
    <source>
        <dbReference type="EMBL" id="MBS4105063.1"/>
    </source>
</evidence>
<feature type="non-terminal residue" evidence="1">
    <location>
        <position position="1"/>
    </location>
</feature>
<dbReference type="Proteomes" id="UP000676853">
    <property type="component" value="Unassembled WGS sequence"/>
</dbReference>
<protein>
    <submittedName>
        <fullName evidence="1">Uncharacterized protein</fullName>
    </submittedName>
</protein>
<dbReference type="EMBL" id="JAGXOE010000842">
    <property type="protein sequence ID" value="MBS4105063.1"/>
    <property type="molecule type" value="Genomic_DNA"/>
</dbReference>
<keyword evidence="2" id="KW-1185">Reference proteome</keyword>
<reference evidence="1 2" key="1">
    <citation type="submission" date="2021-04" db="EMBL/GenBank/DDBJ databases">
        <title>Whole genome sequence analysis of a thiophenic sulfur metabolizing bacteria.</title>
        <authorList>
            <person name="Akhtar N."/>
            <person name="Akram J."/>
            <person name="Aslam A."/>
        </authorList>
    </citation>
    <scope>NUCLEOTIDE SEQUENCE [LARGE SCALE GENOMIC DNA]</scope>
    <source>
        <strain evidence="1 2">3OW</strain>
    </source>
</reference>
<evidence type="ECO:0000313" key="2">
    <source>
        <dbReference type="Proteomes" id="UP000676853"/>
    </source>
</evidence>